<dbReference type="GeneID" id="56035722"/>
<name>A0A7D5KT64_9EURY</name>
<feature type="region of interest" description="Disordered" evidence="1">
    <location>
        <begin position="100"/>
        <end position="127"/>
    </location>
</feature>
<accession>A0A7D5KT64</accession>
<reference evidence="2 3" key="1">
    <citation type="submission" date="2020-07" db="EMBL/GenBank/DDBJ databases">
        <authorList>
            <person name="Cui H."/>
        </authorList>
    </citation>
    <scope>NUCLEOTIDE SEQUENCE [LARGE SCALE GENOMIC DNA]</scope>
    <source>
        <strain evidence="2 3">YPL8</strain>
    </source>
</reference>
<gene>
    <name evidence="2" type="ORF">HYG82_20485</name>
</gene>
<evidence type="ECO:0000256" key="1">
    <source>
        <dbReference type="SAM" id="MobiDB-lite"/>
    </source>
</evidence>
<dbReference type="Proteomes" id="UP000509241">
    <property type="component" value="Chromosome"/>
</dbReference>
<evidence type="ECO:0000313" key="2">
    <source>
        <dbReference type="EMBL" id="QLG51037.1"/>
    </source>
</evidence>
<dbReference type="KEGG" id="haly:HYG82_20485"/>
<dbReference type="RefSeq" id="WP_179264157.1">
    <property type="nucleotide sequence ID" value="NZ_CP058601.1"/>
</dbReference>
<keyword evidence="3" id="KW-1185">Reference proteome</keyword>
<organism evidence="2 3">
    <name type="scientific">Natrinema halophilum</name>
    <dbReference type="NCBI Taxonomy" id="1699371"/>
    <lineage>
        <taxon>Archaea</taxon>
        <taxon>Methanobacteriati</taxon>
        <taxon>Methanobacteriota</taxon>
        <taxon>Stenosarchaea group</taxon>
        <taxon>Halobacteria</taxon>
        <taxon>Halobacteriales</taxon>
        <taxon>Natrialbaceae</taxon>
        <taxon>Natrinema</taxon>
    </lineage>
</organism>
<proteinExistence type="predicted"/>
<dbReference type="OrthoDB" id="206506at2157"/>
<dbReference type="EMBL" id="CP058601">
    <property type="protein sequence ID" value="QLG51037.1"/>
    <property type="molecule type" value="Genomic_DNA"/>
</dbReference>
<protein>
    <submittedName>
        <fullName evidence="2">Uncharacterized protein</fullName>
    </submittedName>
</protein>
<dbReference type="AlphaFoldDB" id="A0A7D5KT64"/>
<evidence type="ECO:0000313" key="3">
    <source>
        <dbReference type="Proteomes" id="UP000509241"/>
    </source>
</evidence>
<sequence length="160" mass="17123">MSDVAAVVVLAGILSRIGLERTETATNLLLFVFVQSAVDVVSGPTGIDVTIDPGIAEVAFCSIVVTRGIVQVRDGGWGGGWVPASIGCWLCRDGVDEWRTESGGGPPSTKWSRRERRSNSPGEYSKFSARPTVRLPLGRAVTDPYSSALLKVTLRNVTFE</sequence>